<accession>A0A2T0B6X1</accession>
<dbReference type="RefSeq" id="WP_106011006.1">
    <property type="nucleotide sequence ID" value="NZ_PVXP01000099.1"/>
</dbReference>
<name>A0A2T0B6X1_9CLOT</name>
<sequence length="106" mass="12005">MSDILNEIECSSSVNGKVVKMTNYLNDIVQGFADVVIVRRSDNGIIVVPIKSYIYSLGLETSRKLKQDIKAPSIEKNIFTYWSHRDCITLDIRPDLIANSKDANER</sequence>
<dbReference type="Proteomes" id="UP000237798">
    <property type="component" value="Unassembled WGS sequence"/>
</dbReference>
<evidence type="ECO:0000313" key="1">
    <source>
        <dbReference type="EMBL" id="PRR79626.1"/>
    </source>
</evidence>
<evidence type="ECO:0000313" key="2">
    <source>
        <dbReference type="Proteomes" id="UP000237798"/>
    </source>
</evidence>
<protein>
    <submittedName>
        <fullName evidence="1">Uncharacterized protein</fullName>
    </submittedName>
</protein>
<keyword evidence="2" id="KW-1185">Reference proteome</keyword>
<organism evidence="1 2">
    <name type="scientific">Clostridium luticellarii</name>
    <dbReference type="NCBI Taxonomy" id="1691940"/>
    <lineage>
        <taxon>Bacteria</taxon>
        <taxon>Bacillati</taxon>
        <taxon>Bacillota</taxon>
        <taxon>Clostridia</taxon>
        <taxon>Eubacteriales</taxon>
        <taxon>Clostridiaceae</taxon>
        <taxon>Clostridium</taxon>
    </lineage>
</organism>
<comment type="caution">
    <text evidence="1">The sequence shown here is derived from an EMBL/GenBank/DDBJ whole genome shotgun (WGS) entry which is preliminary data.</text>
</comment>
<gene>
    <name evidence="1" type="ORF">CLLU_34700</name>
</gene>
<reference evidence="1 2" key="1">
    <citation type="submission" date="2018-03" db="EMBL/GenBank/DDBJ databases">
        <title>Genome sequence of Clostridium luticellarii DSM 29923.</title>
        <authorList>
            <person name="Poehlein A."/>
            <person name="Daniel R."/>
        </authorList>
    </citation>
    <scope>NUCLEOTIDE SEQUENCE [LARGE SCALE GENOMIC DNA]</scope>
    <source>
        <strain evidence="1 2">DSM 29923</strain>
    </source>
</reference>
<dbReference type="EMBL" id="PVXP01000099">
    <property type="protein sequence ID" value="PRR79626.1"/>
    <property type="molecule type" value="Genomic_DNA"/>
</dbReference>
<dbReference type="OrthoDB" id="9902695at2"/>
<dbReference type="AlphaFoldDB" id="A0A2T0B6X1"/>
<proteinExistence type="predicted"/>